<comment type="similarity">
    <text evidence="2">Belongs to the zinc-containing alcohol dehydrogenase family. Quinone oxidoreductase subfamily.</text>
</comment>
<protein>
    <recommendedName>
        <fullName evidence="2">Zinc-type alcohol dehydrogenase-like protein</fullName>
    </recommendedName>
</protein>
<dbReference type="Proteomes" id="UP000196082">
    <property type="component" value="Unassembled WGS sequence"/>
</dbReference>
<keyword evidence="1" id="KW-0521">NADP</keyword>
<name>A0A1Y3KUQ9_PSEPU</name>
<dbReference type="InterPro" id="IPR036291">
    <property type="entry name" value="NAD(P)-bd_dom_sf"/>
</dbReference>
<evidence type="ECO:0000256" key="1">
    <source>
        <dbReference type="ARBA" id="ARBA00022857"/>
    </source>
</evidence>
<dbReference type="InterPro" id="IPR011032">
    <property type="entry name" value="GroES-like_sf"/>
</dbReference>
<dbReference type="CDD" id="cd08252">
    <property type="entry name" value="AL_MDR"/>
    <property type="match status" value="1"/>
</dbReference>
<dbReference type="RefSeq" id="WP_086977322.1">
    <property type="nucleotide sequence ID" value="NZ_NFSB01000083.1"/>
</dbReference>
<comment type="caution">
    <text evidence="4">The sequence shown here is derived from an EMBL/GenBank/DDBJ whole genome shotgun (WGS) entry which is preliminary data.</text>
</comment>
<dbReference type="PANTHER" id="PTHR44154">
    <property type="entry name" value="QUINONE OXIDOREDUCTASE"/>
    <property type="match status" value="1"/>
</dbReference>
<dbReference type="EMBL" id="NFSB01000083">
    <property type="protein sequence ID" value="OUM28824.1"/>
    <property type="molecule type" value="Genomic_DNA"/>
</dbReference>
<dbReference type="InterPro" id="IPR014182">
    <property type="entry name" value="ADH_Zn_typ-1"/>
</dbReference>
<evidence type="ECO:0000259" key="3">
    <source>
        <dbReference type="SMART" id="SM00829"/>
    </source>
</evidence>
<evidence type="ECO:0000313" key="5">
    <source>
        <dbReference type="Proteomes" id="UP000196082"/>
    </source>
</evidence>
<reference evidence="4 5" key="1">
    <citation type="submission" date="2017-05" db="EMBL/GenBank/DDBJ databases">
        <title>Whole genome sequence of Pseudomonas putida isolate 1312 commercialized as a biostimulant.</title>
        <authorList>
            <person name="Crovadore J."/>
            <person name="Blanc P."/>
            <person name="Chablais R."/>
            <person name="Cochard B."/>
            <person name="Grizard D."/>
            <person name="Lefort F."/>
        </authorList>
    </citation>
    <scope>NUCLEOTIDE SEQUENCE [LARGE SCALE GENOMIC DNA]</scope>
    <source>
        <strain evidence="4 5">1312</strain>
    </source>
</reference>
<gene>
    <name evidence="4" type="ORF">B8W72_19455</name>
</gene>
<evidence type="ECO:0000313" key="4">
    <source>
        <dbReference type="EMBL" id="OUM28824.1"/>
    </source>
</evidence>
<organism evidence="4 5">
    <name type="scientific">Pseudomonas putida</name>
    <name type="common">Arthrobacter siderocapsulatus</name>
    <dbReference type="NCBI Taxonomy" id="303"/>
    <lineage>
        <taxon>Bacteria</taxon>
        <taxon>Pseudomonadati</taxon>
        <taxon>Pseudomonadota</taxon>
        <taxon>Gammaproteobacteria</taxon>
        <taxon>Pseudomonadales</taxon>
        <taxon>Pseudomonadaceae</taxon>
        <taxon>Pseudomonas</taxon>
    </lineage>
</organism>
<dbReference type="GO" id="GO:0008270">
    <property type="term" value="F:zinc ion binding"/>
    <property type="evidence" value="ECO:0007669"/>
    <property type="project" value="InterPro"/>
</dbReference>
<dbReference type="Gene3D" id="3.90.180.10">
    <property type="entry name" value="Medium-chain alcohol dehydrogenases, catalytic domain"/>
    <property type="match status" value="1"/>
</dbReference>
<dbReference type="GO" id="GO:0016491">
    <property type="term" value="F:oxidoreductase activity"/>
    <property type="evidence" value="ECO:0007669"/>
    <property type="project" value="UniProtKB-KW"/>
</dbReference>
<dbReference type="NCBIfam" id="TIGR02817">
    <property type="entry name" value="adh_fam_1"/>
    <property type="match status" value="1"/>
</dbReference>
<sequence>MKAVVYTQPGLPIHDPQSLYDAQLPTPKPGARDLLVEVRAIAVNPVDTKIRASRGGEQPQVLGWDAVGVVREVGPQVTLFQPGDEVFYAGAIDRPGSYSELHVVDERIVGHKPRSLDNASAAALPLTSITAWELLFDRLGVEENGGKQQSLLVVGAAGGVGSILVQLARKLTQLTVIGTASRPETQAWVQQAGAHHVIDHAESIPLQLEALKLGPVDYVISLTHTDTYLAQLVEVLRPQGKLALIDDPAQLDVMPLKRKSLSLHWELMFTRSLYKTEDMIKQHQLLERVSQLVDDGTLKTTLGEHYGTINAEHLKRAHAMIESGKARGKIVLEGF</sequence>
<dbReference type="Pfam" id="PF13602">
    <property type="entry name" value="ADH_zinc_N_2"/>
    <property type="match status" value="1"/>
</dbReference>
<accession>A0A1Y3KUQ9</accession>
<dbReference type="InterPro" id="IPR013154">
    <property type="entry name" value="ADH-like_N"/>
</dbReference>
<dbReference type="SMART" id="SM00829">
    <property type="entry name" value="PKS_ER"/>
    <property type="match status" value="1"/>
</dbReference>
<feature type="domain" description="Enoyl reductase (ER)" evidence="3">
    <location>
        <begin position="14"/>
        <end position="332"/>
    </location>
</feature>
<keyword evidence="2" id="KW-0560">Oxidoreductase</keyword>
<dbReference type="PANTHER" id="PTHR44154:SF1">
    <property type="entry name" value="QUINONE OXIDOREDUCTASE"/>
    <property type="match status" value="1"/>
</dbReference>
<dbReference type="SUPFAM" id="SSF50129">
    <property type="entry name" value="GroES-like"/>
    <property type="match status" value="1"/>
</dbReference>
<proteinExistence type="inferred from homology"/>
<dbReference type="InterPro" id="IPR020843">
    <property type="entry name" value="ER"/>
</dbReference>
<keyword evidence="2" id="KW-0862">Zinc</keyword>
<dbReference type="AlphaFoldDB" id="A0A1Y3KUQ9"/>
<dbReference type="Gene3D" id="3.40.50.720">
    <property type="entry name" value="NAD(P)-binding Rossmann-like Domain"/>
    <property type="match status" value="1"/>
</dbReference>
<keyword evidence="2" id="KW-0479">Metal-binding</keyword>
<dbReference type="SUPFAM" id="SSF51735">
    <property type="entry name" value="NAD(P)-binding Rossmann-fold domains"/>
    <property type="match status" value="1"/>
</dbReference>
<dbReference type="Pfam" id="PF08240">
    <property type="entry name" value="ADH_N"/>
    <property type="match status" value="1"/>
</dbReference>
<evidence type="ECO:0000256" key="2">
    <source>
        <dbReference type="RuleBase" id="RU364000"/>
    </source>
</evidence>
<dbReference type="InterPro" id="IPR051603">
    <property type="entry name" value="Zinc-ADH_QOR/CCCR"/>
</dbReference>